<evidence type="ECO:0000313" key="5">
    <source>
        <dbReference type="Proteomes" id="UP000694427"/>
    </source>
</evidence>
<dbReference type="CDD" id="cd12958">
    <property type="entry name" value="SKA1_N"/>
    <property type="match status" value="1"/>
</dbReference>
<dbReference type="GO" id="GO:0008017">
    <property type="term" value="F:microtubule binding"/>
    <property type="evidence" value="ECO:0007669"/>
    <property type="project" value="InterPro"/>
</dbReference>
<comment type="similarity">
    <text evidence="1">Belongs to the SKA1 family.</text>
</comment>
<sequence length="220" mass="25659">MNHCELEEVTQHINDKISMIRRLLELRAVAKDPDKRGTLLKIEQEVSAINVLLDRFERYVGEQRGLLKHLKDLEGFFLEDEQDALHLKNNIPPHMPKRGQQAAPQGYFLFLCFFPNYTTLEWCLIQFASSLGSTKNLNHLTETDESFILVWYLISSYGLKEVVHQLLLCPAGQFFIVEQDIREFAQLKVDKRFVGMLNMLRHCQRLREVRGGGLTRFILL</sequence>
<dbReference type="InterPro" id="IPR042031">
    <property type="entry name" value="SKA1_MBD_sf"/>
</dbReference>
<evidence type="ECO:0000256" key="1">
    <source>
        <dbReference type="ARBA" id="ARBA00006836"/>
    </source>
</evidence>
<evidence type="ECO:0000256" key="3">
    <source>
        <dbReference type="ARBA" id="ARBA00047202"/>
    </source>
</evidence>
<dbReference type="Ensembl" id="ENSCCRT00010053446.1">
    <property type="protein sequence ID" value="ENSCCRP00010048767.1"/>
    <property type="gene ID" value="ENSCCRG00010020628.1"/>
</dbReference>
<dbReference type="GO" id="GO:0005876">
    <property type="term" value="C:spindle microtubule"/>
    <property type="evidence" value="ECO:0007669"/>
    <property type="project" value="TreeGrafter"/>
</dbReference>
<reference evidence="4" key="1">
    <citation type="submission" date="2025-08" db="UniProtKB">
        <authorList>
            <consortium name="Ensembl"/>
        </authorList>
    </citation>
    <scope>IDENTIFICATION</scope>
</reference>
<dbReference type="PANTHER" id="PTHR28573:SF1">
    <property type="entry name" value="SPINDLE AND KINETOCHORE-ASSOCIATED PROTEIN 1"/>
    <property type="match status" value="1"/>
</dbReference>
<dbReference type="AlphaFoldDB" id="A0A8C1KKK2"/>
<dbReference type="Gene3D" id="1.10.10.1890">
    <property type="entry name" value="Ska1 microtubule binding domain-like"/>
    <property type="match status" value="1"/>
</dbReference>
<name>A0A8C1KKK2_CYPCA</name>
<dbReference type="GO" id="GO:0031110">
    <property type="term" value="P:regulation of microtubule polymerization or depolymerization"/>
    <property type="evidence" value="ECO:0007669"/>
    <property type="project" value="TreeGrafter"/>
</dbReference>
<protein>
    <recommendedName>
        <fullName evidence="2">SKA complex subunit 1</fullName>
    </recommendedName>
    <alternativeName>
        <fullName evidence="3">Spindle and kinetochore-associated protein 1</fullName>
    </alternativeName>
</protein>
<dbReference type="Pfam" id="PF07160">
    <property type="entry name" value="SKA1"/>
    <property type="match status" value="2"/>
</dbReference>
<proteinExistence type="inferred from homology"/>
<dbReference type="Proteomes" id="UP000694427">
    <property type="component" value="Unplaced"/>
</dbReference>
<dbReference type="GO" id="GO:0072686">
    <property type="term" value="C:mitotic spindle"/>
    <property type="evidence" value="ECO:0007669"/>
    <property type="project" value="TreeGrafter"/>
</dbReference>
<accession>A0A8C1KKK2</accession>
<dbReference type="GO" id="GO:0051301">
    <property type="term" value="P:cell division"/>
    <property type="evidence" value="ECO:0007669"/>
    <property type="project" value="InterPro"/>
</dbReference>
<dbReference type="InterPro" id="IPR009829">
    <property type="entry name" value="SKA1"/>
</dbReference>
<reference evidence="4" key="2">
    <citation type="submission" date="2025-09" db="UniProtKB">
        <authorList>
            <consortium name="Ensembl"/>
        </authorList>
    </citation>
    <scope>IDENTIFICATION</scope>
</reference>
<dbReference type="GO" id="GO:0000940">
    <property type="term" value="C:outer kinetochore"/>
    <property type="evidence" value="ECO:0007669"/>
    <property type="project" value="TreeGrafter"/>
</dbReference>
<evidence type="ECO:0000313" key="4">
    <source>
        <dbReference type="Ensembl" id="ENSCCRP00010048767.1"/>
    </source>
</evidence>
<dbReference type="PANTHER" id="PTHR28573">
    <property type="entry name" value="SPINDLE AND KINETOCHORE-ASSOCIATED PROTEIN 1"/>
    <property type="match status" value="1"/>
</dbReference>
<dbReference type="GO" id="GO:0000278">
    <property type="term" value="P:mitotic cell cycle"/>
    <property type="evidence" value="ECO:0007669"/>
    <property type="project" value="TreeGrafter"/>
</dbReference>
<evidence type="ECO:0000256" key="2">
    <source>
        <dbReference type="ARBA" id="ARBA00047182"/>
    </source>
</evidence>
<keyword evidence="5" id="KW-1185">Reference proteome</keyword>
<dbReference type="Gene3D" id="6.10.250.1370">
    <property type="match status" value="1"/>
</dbReference>
<organism evidence="4 5">
    <name type="scientific">Cyprinus carpio</name>
    <name type="common">Common carp</name>
    <dbReference type="NCBI Taxonomy" id="7962"/>
    <lineage>
        <taxon>Eukaryota</taxon>
        <taxon>Metazoa</taxon>
        <taxon>Chordata</taxon>
        <taxon>Craniata</taxon>
        <taxon>Vertebrata</taxon>
        <taxon>Euteleostomi</taxon>
        <taxon>Actinopterygii</taxon>
        <taxon>Neopterygii</taxon>
        <taxon>Teleostei</taxon>
        <taxon>Ostariophysi</taxon>
        <taxon>Cypriniformes</taxon>
        <taxon>Cyprinidae</taxon>
        <taxon>Cyprininae</taxon>
        <taxon>Cyprinus</taxon>
    </lineage>
</organism>
<dbReference type="GO" id="GO:0007059">
    <property type="term" value="P:chromosome segregation"/>
    <property type="evidence" value="ECO:0007669"/>
    <property type="project" value="InterPro"/>
</dbReference>